<feature type="signal peptide" evidence="1">
    <location>
        <begin position="1"/>
        <end position="18"/>
    </location>
</feature>
<dbReference type="Proteomes" id="UP001169760">
    <property type="component" value="Unassembled WGS sequence"/>
</dbReference>
<accession>A0AAW7WZK3</accession>
<evidence type="ECO:0000313" key="3">
    <source>
        <dbReference type="Proteomes" id="UP001169760"/>
    </source>
</evidence>
<dbReference type="SUPFAM" id="SSF53850">
    <property type="entry name" value="Periplasmic binding protein-like II"/>
    <property type="match status" value="1"/>
</dbReference>
<organism evidence="2 3">
    <name type="scientific">Saccharophagus degradans</name>
    <dbReference type="NCBI Taxonomy" id="86304"/>
    <lineage>
        <taxon>Bacteria</taxon>
        <taxon>Pseudomonadati</taxon>
        <taxon>Pseudomonadota</taxon>
        <taxon>Gammaproteobacteria</taxon>
        <taxon>Cellvibrionales</taxon>
        <taxon>Cellvibrionaceae</taxon>
        <taxon>Saccharophagus</taxon>
    </lineage>
</organism>
<reference evidence="2" key="1">
    <citation type="submission" date="2023-07" db="EMBL/GenBank/DDBJ databases">
        <title>Genome content predicts the carbon catabolic preferences of heterotrophic bacteria.</title>
        <authorList>
            <person name="Gralka M."/>
        </authorList>
    </citation>
    <scope>NUCLEOTIDE SEQUENCE</scope>
    <source>
        <strain evidence="2">I3M17_2</strain>
    </source>
</reference>
<evidence type="ECO:0000256" key="1">
    <source>
        <dbReference type="SAM" id="SignalP"/>
    </source>
</evidence>
<gene>
    <name evidence="2" type="ORF">Q4521_00365</name>
</gene>
<comment type="caution">
    <text evidence="2">The sequence shown here is derived from an EMBL/GenBank/DDBJ whole genome shotgun (WGS) entry which is preliminary data.</text>
</comment>
<proteinExistence type="predicted"/>
<keyword evidence="1" id="KW-0732">Signal</keyword>
<name>A0AAW7WZK3_9GAMM</name>
<evidence type="ECO:0000313" key="2">
    <source>
        <dbReference type="EMBL" id="MDO6420915.1"/>
    </source>
</evidence>
<protein>
    <submittedName>
        <fullName evidence="2">Transporter substrate-binding domain-containing protein</fullName>
    </submittedName>
</protein>
<sequence>MKLLATLLCALSCSGVYASKADAPSEPFRLVTSYSTAPPSSSVVGSATSVVADCIFNNLGVSYELTQLPWLRAHMQLVTGRADGILPMINQPQLEEVAKRSAPFGLEKWYWFSKSDTPITTLVRDKSLAIATLRGSNHALWLARNGYINVMEVESTSQLSRLLDLGRVDAVFFELQWALDAYGEQFGTSGSIKFHFERYAALGLYVAEESLKRFPDFMRRFNREIEKCSPEWVALSDVEVELIKTTIFEPVRVTLGSSSVLKGALQAASSQPASEVLVDLDDRWRAELKSGDYNLIKQVVESPLSLILRQEVELQRGSISELIVTDRFGANVAVSQPTSDYWQGDEIKFRSVVNSGYKTYFGPMQYDASTQKFQTQISAPILDEAGVFIGLLVMGVDVERALEKL</sequence>
<dbReference type="EMBL" id="JAUOPB010000001">
    <property type="protein sequence ID" value="MDO6420915.1"/>
    <property type="molecule type" value="Genomic_DNA"/>
</dbReference>
<dbReference type="Gene3D" id="3.40.190.10">
    <property type="entry name" value="Periplasmic binding protein-like II"/>
    <property type="match status" value="2"/>
</dbReference>
<dbReference type="RefSeq" id="WP_303490036.1">
    <property type="nucleotide sequence ID" value="NZ_JAUOPB010000001.1"/>
</dbReference>
<dbReference type="AlphaFoldDB" id="A0AAW7WZK3"/>
<feature type="chain" id="PRO_5043443135" evidence="1">
    <location>
        <begin position="19"/>
        <end position="405"/>
    </location>
</feature>